<reference evidence="1" key="1">
    <citation type="submission" date="2007-07" db="EMBL/GenBank/DDBJ databases">
        <title>PCAP assembly of the Caenorhabditis remanei genome.</title>
        <authorList>
            <consortium name="The Caenorhabditis remanei Sequencing Consortium"/>
            <person name="Wilson R.K."/>
        </authorList>
    </citation>
    <scope>NUCLEOTIDE SEQUENCE [LARGE SCALE GENOMIC DNA]</scope>
    <source>
        <strain evidence="1">PB4641</strain>
    </source>
</reference>
<proteinExistence type="predicted"/>
<organism evidence="2">
    <name type="scientific">Caenorhabditis remanei</name>
    <name type="common">Caenorhabditis vulgaris</name>
    <dbReference type="NCBI Taxonomy" id="31234"/>
    <lineage>
        <taxon>Eukaryota</taxon>
        <taxon>Metazoa</taxon>
        <taxon>Ecdysozoa</taxon>
        <taxon>Nematoda</taxon>
        <taxon>Chromadorea</taxon>
        <taxon>Rhabditida</taxon>
        <taxon>Rhabditina</taxon>
        <taxon>Rhabditomorpha</taxon>
        <taxon>Rhabditoidea</taxon>
        <taxon>Rhabditidae</taxon>
        <taxon>Peloderinae</taxon>
        <taxon>Caenorhabditis</taxon>
    </lineage>
</organism>
<evidence type="ECO:0000313" key="2">
    <source>
        <dbReference type="Proteomes" id="UP000008281"/>
    </source>
</evidence>
<dbReference type="KEGG" id="crq:GCK72_018040"/>
<dbReference type="OrthoDB" id="5853371at2759"/>
<accession>E3LPJ8</accession>
<keyword evidence="2" id="KW-1185">Reference proteome</keyword>
<dbReference type="eggNOG" id="ENOG502TIVN">
    <property type="taxonomic scope" value="Eukaryota"/>
</dbReference>
<dbReference type="GeneID" id="9812460"/>
<protein>
    <submittedName>
        <fullName evidence="1">Uncharacterized protein</fullName>
    </submittedName>
</protein>
<sequence>MFVKTTVSLAIFFVFVSSIRNSPEVDFSPDDVKKGLINEGVSESGATEITVFLFKDRPEDITAGELKTEFREFLEKMSIEDKSAIKGIISRELEKFFSESGDNQSIFLVG</sequence>
<dbReference type="HOGENOM" id="CLU_2173350_0_0_1"/>
<dbReference type="AlphaFoldDB" id="E3LPJ8"/>
<dbReference type="EMBL" id="DS268412">
    <property type="protein sequence ID" value="EFP05294.1"/>
    <property type="molecule type" value="Genomic_DNA"/>
</dbReference>
<name>E3LPJ8_CAERE</name>
<dbReference type="CTD" id="9812460"/>
<dbReference type="Proteomes" id="UP000008281">
    <property type="component" value="Unassembled WGS sequence"/>
</dbReference>
<evidence type="ECO:0000313" key="1">
    <source>
        <dbReference type="EMBL" id="EFP05294.1"/>
    </source>
</evidence>
<gene>
    <name evidence="1" type="ORF">CRE_26970</name>
</gene>
<dbReference type="FunCoup" id="E3LPJ8">
    <property type="interactions" value="478"/>
</dbReference>